<dbReference type="PANTHER" id="PTHR16200">
    <property type="entry name" value="RING ZINC FINGER"/>
    <property type="match status" value="1"/>
</dbReference>
<sequence>MDDSLWCLVHLILLSVMSTRKWSTSIILLCACIIYVPVNVVQAKEASVTMSHTIRLPSRLGQQMMRTSHQSRPTPILSSKTQVTQPTSGEHTRPPVSNQNCEDHRHIQKFSGRFMPAGGDQEVGGRLHMLPSDDCGNRDMNGFARLPQDWVGVVHYSAETDGSAGDGLASDCPLVMDRVRKALMFGASAIIILTLNQGIIKELDVSQLVSKPIVVIDNPENITALLTLILSQVKFHVKVAVSSMNDHMLKVPTLTMWSTCGRAPGGRGVICVGEEEQAGTSKTNLSQFWQCFYAFIFLLVLLTGVKTRMSDGVWDHQMESSMRKTAHHAISMMKTMKYRKTGEEKPLIDTCAICLEEFLHKQKLRILPCSHPYHTRCVDPWLVKNRTCPLCKLDIIKQLEES</sequence>
<keyword evidence="5" id="KW-0472">Membrane</keyword>
<protein>
    <submittedName>
        <fullName evidence="8">RING finger protein 215</fullName>
    </submittedName>
</protein>
<dbReference type="GeneID" id="101853977"/>
<proteinExistence type="predicted"/>
<feature type="transmembrane region" description="Helical" evidence="5">
    <location>
        <begin position="287"/>
        <end position="305"/>
    </location>
</feature>
<evidence type="ECO:0000256" key="5">
    <source>
        <dbReference type="SAM" id="Phobius"/>
    </source>
</evidence>
<keyword evidence="5" id="KW-0812">Transmembrane</keyword>
<evidence type="ECO:0000259" key="6">
    <source>
        <dbReference type="PROSITE" id="PS50089"/>
    </source>
</evidence>
<reference evidence="8" key="1">
    <citation type="submission" date="2025-08" db="UniProtKB">
        <authorList>
            <consortium name="RefSeq"/>
        </authorList>
    </citation>
    <scope>IDENTIFICATION</scope>
</reference>
<evidence type="ECO:0000256" key="1">
    <source>
        <dbReference type="ARBA" id="ARBA00022771"/>
    </source>
</evidence>
<feature type="region of interest" description="Disordered" evidence="4">
    <location>
        <begin position="66"/>
        <end position="101"/>
    </location>
</feature>
<organism evidence="7 8">
    <name type="scientific">Aplysia californica</name>
    <name type="common">California sea hare</name>
    <dbReference type="NCBI Taxonomy" id="6500"/>
    <lineage>
        <taxon>Eukaryota</taxon>
        <taxon>Metazoa</taxon>
        <taxon>Spiralia</taxon>
        <taxon>Lophotrochozoa</taxon>
        <taxon>Mollusca</taxon>
        <taxon>Gastropoda</taxon>
        <taxon>Heterobranchia</taxon>
        <taxon>Euthyneura</taxon>
        <taxon>Tectipleura</taxon>
        <taxon>Aplysiida</taxon>
        <taxon>Aplysioidea</taxon>
        <taxon>Aplysiidae</taxon>
        <taxon>Aplysia</taxon>
    </lineage>
</organism>
<dbReference type="InterPro" id="IPR001841">
    <property type="entry name" value="Znf_RING"/>
</dbReference>
<gene>
    <name evidence="8" type="primary">LOC101853977</name>
</gene>
<dbReference type="Proteomes" id="UP000694888">
    <property type="component" value="Unplaced"/>
</dbReference>
<name>A0ABM0K6Y5_APLCA</name>
<dbReference type="InterPro" id="IPR051073">
    <property type="entry name" value="ZNRF3_Arkadia_E3_ligases"/>
</dbReference>
<keyword evidence="5" id="KW-1133">Transmembrane helix</keyword>
<dbReference type="Gene3D" id="3.50.30.30">
    <property type="match status" value="1"/>
</dbReference>
<keyword evidence="2" id="KW-0862">Zinc</keyword>
<feature type="domain" description="RING-type" evidence="6">
    <location>
        <begin position="351"/>
        <end position="392"/>
    </location>
</feature>
<evidence type="ECO:0000256" key="2">
    <source>
        <dbReference type="ARBA" id="ARBA00022833"/>
    </source>
</evidence>
<keyword evidence="1 3" id="KW-0863">Zinc-finger</keyword>
<evidence type="ECO:0000256" key="4">
    <source>
        <dbReference type="SAM" id="MobiDB-lite"/>
    </source>
</evidence>
<evidence type="ECO:0000313" key="7">
    <source>
        <dbReference type="Proteomes" id="UP000694888"/>
    </source>
</evidence>
<dbReference type="RefSeq" id="XP_005110181.1">
    <property type="nucleotide sequence ID" value="XM_005110124.3"/>
</dbReference>
<keyword evidence="1 3" id="KW-0479">Metal-binding</keyword>
<accession>A0ABM0K6Y5</accession>
<dbReference type="Gene3D" id="3.30.40.10">
    <property type="entry name" value="Zinc/RING finger domain, C3HC4 (zinc finger)"/>
    <property type="match status" value="1"/>
</dbReference>
<dbReference type="SMART" id="SM00184">
    <property type="entry name" value="RING"/>
    <property type="match status" value="1"/>
</dbReference>
<dbReference type="PROSITE" id="PS50089">
    <property type="entry name" value="ZF_RING_2"/>
    <property type="match status" value="1"/>
</dbReference>
<dbReference type="SUPFAM" id="SSF57850">
    <property type="entry name" value="RING/U-box"/>
    <property type="match status" value="1"/>
</dbReference>
<dbReference type="InterPro" id="IPR013083">
    <property type="entry name" value="Znf_RING/FYVE/PHD"/>
</dbReference>
<keyword evidence="7" id="KW-1185">Reference proteome</keyword>
<evidence type="ECO:0000313" key="8">
    <source>
        <dbReference type="RefSeq" id="XP_005110181.1"/>
    </source>
</evidence>
<evidence type="ECO:0000256" key="3">
    <source>
        <dbReference type="PROSITE-ProRule" id="PRU00175"/>
    </source>
</evidence>
<dbReference type="Pfam" id="PF13639">
    <property type="entry name" value="zf-RING_2"/>
    <property type="match status" value="1"/>
</dbReference>
<feature type="compositionally biased region" description="Polar residues" evidence="4">
    <location>
        <begin position="66"/>
        <end position="100"/>
    </location>
</feature>